<dbReference type="InterPro" id="IPR023214">
    <property type="entry name" value="HAD_sf"/>
</dbReference>
<feature type="binding site" evidence="6">
    <location>
        <position position="181"/>
    </location>
    <ligand>
        <name>substrate</name>
    </ligand>
</feature>
<dbReference type="InterPro" id="IPR036412">
    <property type="entry name" value="HAD-like_sf"/>
</dbReference>
<dbReference type="SFLD" id="SFLDS00003">
    <property type="entry name" value="Haloacid_Dehalogenase"/>
    <property type="match status" value="1"/>
</dbReference>
<dbReference type="GO" id="GO:0005737">
    <property type="term" value="C:cytoplasm"/>
    <property type="evidence" value="ECO:0007669"/>
    <property type="project" value="TreeGrafter"/>
</dbReference>
<dbReference type="PANTHER" id="PTHR19288:SF46">
    <property type="entry name" value="HALOACID DEHALOGENASE-LIKE HYDROLASE DOMAIN-CONTAINING PROTEIN 2"/>
    <property type="match status" value="1"/>
</dbReference>
<dbReference type="Pfam" id="PF13242">
    <property type="entry name" value="Hydrolase_like"/>
    <property type="match status" value="1"/>
</dbReference>
<feature type="binding site" evidence="7">
    <location>
        <position position="206"/>
    </location>
    <ligand>
        <name>Mg(2+)</name>
        <dbReference type="ChEBI" id="CHEBI:18420"/>
    </ligand>
</feature>
<evidence type="ECO:0000313" key="9">
    <source>
        <dbReference type="Proteomes" id="UP000036867"/>
    </source>
</evidence>
<evidence type="ECO:0000256" key="3">
    <source>
        <dbReference type="ARBA" id="ARBA00022801"/>
    </source>
</evidence>
<keyword evidence="9" id="KW-1185">Reference proteome</keyword>
<gene>
    <name evidence="8" type="ORF">AMD00_19135</name>
</gene>
<evidence type="ECO:0000313" key="8">
    <source>
        <dbReference type="EMBL" id="KOO47753.1"/>
    </source>
</evidence>
<organism evidence="8 9">
    <name type="scientific">Viridibacillus arvi</name>
    <dbReference type="NCBI Taxonomy" id="263475"/>
    <lineage>
        <taxon>Bacteria</taxon>
        <taxon>Bacillati</taxon>
        <taxon>Bacillota</taxon>
        <taxon>Bacilli</taxon>
        <taxon>Bacillales</taxon>
        <taxon>Caryophanaceae</taxon>
        <taxon>Viridibacillus</taxon>
    </lineage>
</organism>
<feature type="active site" description="Nucleophile" evidence="5">
    <location>
        <position position="10"/>
    </location>
</feature>
<keyword evidence="2 7" id="KW-0479">Metal-binding</keyword>
<dbReference type="SFLD" id="SFLDG01129">
    <property type="entry name" value="C1.5:_HAD__Beta-PGM__Phosphata"/>
    <property type="match status" value="1"/>
</dbReference>
<comment type="similarity">
    <text evidence="1">Belongs to the HAD-like hydrolase superfamily. NagD family.</text>
</comment>
<keyword evidence="3 8" id="KW-0378">Hydrolase</keyword>
<dbReference type="PANTHER" id="PTHR19288">
    <property type="entry name" value="4-NITROPHENYLPHOSPHATASE-RELATED"/>
    <property type="match status" value="1"/>
</dbReference>
<dbReference type="Proteomes" id="UP000036867">
    <property type="component" value="Unassembled WGS sequence"/>
</dbReference>
<dbReference type="SUPFAM" id="SSF56784">
    <property type="entry name" value="HAD-like"/>
    <property type="match status" value="1"/>
</dbReference>
<feature type="binding site" evidence="7">
    <location>
        <position position="12"/>
    </location>
    <ligand>
        <name>Mg(2+)</name>
        <dbReference type="ChEBI" id="CHEBI:18420"/>
    </ligand>
</feature>
<dbReference type="NCBIfam" id="TIGR01457">
    <property type="entry name" value="HAD-SF-IIA-hyp2"/>
    <property type="match status" value="1"/>
</dbReference>
<accession>A0A0M0LAR5</accession>
<dbReference type="EMBL" id="LILB01000008">
    <property type="protein sequence ID" value="KOO47753.1"/>
    <property type="molecule type" value="Genomic_DNA"/>
</dbReference>
<evidence type="ECO:0000256" key="1">
    <source>
        <dbReference type="ARBA" id="ARBA00006696"/>
    </source>
</evidence>
<sequence>MKAYKAYCFDLDGTVYKGTEPIPSAVAFIHALQKKGIEPFYITNNARMTQKQVQQKLLKMGICAPEAHILTSAIATAKYISNHYPNATVQMIGGDGLREALLAENITFTSEQPDVLVQGIDLELNYSKIENACYAIQNGADFIATNGDIKFPSEKGFAPGNGSIAELIHNVTGVEPTYIGKPHPHMLAILQQLNGFEKEDMLMIGDNYDTDILAGIGFGIDTLHVNTGVTPTESVLKKDIQPTYCINNLLDWQL</sequence>
<evidence type="ECO:0000256" key="7">
    <source>
        <dbReference type="PIRSR" id="PIRSR000915-3"/>
    </source>
</evidence>
<evidence type="ECO:0000256" key="2">
    <source>
        <dbReference type="ARBA" id="ARBA00022723"/>
    </source>
</evidence>
<feature type="active site" description="Proton donor" evidence="5">
    <location>
        <position position="12"/>
    </location>
</feature>
<dbReference type="OrthoDB" id="9810449at2"/>
<dbReference type="Gene3D" id="3.40.50.1000">
    <property type="entry name" value="HAD superfamily/HAD-like"/>
    <property type="match status" value="2"/>
</dbReference>
<keyword evidence="4 7" id="KW-0460">Magnesium</keyword>
<dbReference type="GO" id="GO:0016791">
    <property type="term" value="F:phosphatase activity"/>
    <property type="evidence" value="ECO:0007669"/>
    <property type="project" value="TreeGrafter"/>
</dbReference>
<dbReference type="GeneID" id="301138213"/>
<evidence type="ECO:0000256" key="6">
    <source>
        <dbReference type="PIRSR" id="PIRSR000915-2"/>
    </source>
</evidence>
<feature type="binding site" evidence="7">
    <location>
        <position position="10"/>
    </location>
    <ligand>
        <name>Mg(2+)</name>
        <dbReference type="ChEBI" id="CHEBI:18420"/>
    </ligand>
</feature>
<dbReference type="NCBIfam" id="TIGR01460">
    <property type="entry name" value="HAD-SF-IIA"/>
    <property type="match status" value="1"/>
</dbReference>
<dbReference type="AlphaFoldDB" id="A0A0M0LAR5"/>
<dbReference type="PIRSF" id="PIRSF000915">
    <property type="entry name" value="PGP-type_phosphatase"/>
    <property type="match status" value="1"/>
</dbReference>
<dbReference type="InterPro" id="IPR006357">
    <property type="entry name" value="HAD-SF_hydro_IIA"/>
</dbReference>
<proteinExistence type="inferred from homology"/>
<comment type="cofactor">
    <cofactor evidence="7">
        <name>Mg(2+)</name>
        <dbReference type="ChEBI" id="CHEBI:18420"/>
    </cofactor>
    <text evidence="7">Divalent metal ions. Mg(2+) is the most effective.</text>
</comment>
<protein>
    <submittedName>
        <fullName evidence="8">HAD family hydrolase</fullName>
    </submittedName>
</protein>
<dbReference type="InterPro" id="IPR006354">
    <property type="entry name" value="HAD-SF_hydro_IIA_hyp1"/>
</dbReference>
<dbReference type="GO" id="GO:0046872">
    <property type="term" value="F:metal ion binding"/>
    <property type="evidence" value="ECO:0007669"/>
    <property type="project" value="UniProtKB-KW"/>
</dbReference>
<reference evidence="9" key="1">
    <citation type="submission" date="2015-08" db="EMBL/GenBank/DDBJ databases">
        <title>Fjat-10028 dsm 16317.</title>
        <authorList>
            <person name="Liu B."/>
            <person name="Wang J."/>
            <person name="Zhu Y."/>
            <person name="Liu G."/>
            <person name="Chen Q."/>
            <person name="Chen Z."/>
            <person name="Lan J."/>
            <person name="Che J."/>
            <person name="Ge C."/>
            <person name="Shi H."/>
            <person name="Pan Z."/>
            <person name="Liu X."/>
        </authorList>
    </citation>
    <scope>NUCLEOTIDE SEQUENCE [LARGE SCALE GENOMIC DNA]</scope>
    <source>
        <strain evidence="9">DSM 16317</strain>
    </source>
</reference>
<evidence type="ECO:0000256" key="4">
    <source>
        <dbReference type="ARBA" id="ARBA00022842"/>
    </source>
</evidence>
<dbReference type="CDD" id="cd07530">
    <property type="entry name" value="HAD_Pase_UmpH-like"/>
    <property type="match status" value="1"/>
</dbReference>
<dbReference type="PATRIC" id="fig|263475.3.peg.2675"/>
<comment type="caution">
    <text evidence="8">The sequence shown here is derived from an EMBL/GenBank/DDBJ whole genome shotgun (WGS) entry which is preliminary data.</text>
</comment>
<evidence type="ECO:0000256" key="5">
    <source>
        <dbReference type="PIRSR" id="PIRSR000915-1"/>
    </source>
</evidence>
<dbReference type="STRING" id="263475.AMD00_19135"/>
<name>A0A0M0LAR5_9BACL</name>
<dbReference type="Pfam" id="PF13344">
    <property type="entry name" value="Hydrolase_6"/>
    <property type="match status" value="1"/>
</dbReference>
<dbReference type="RefSeq" id="WP_053418629.1">
    <property type="nucleotide sequence ID" value="NZ_LILB01000008.1"/>
</dbReference>